<dbReference type="InterPro" id="IPR001227">
    <property type="entry name" value="Ac_transferase_dom_sf"/>
</dbReference>
<dbReference type="Gene3D" id="3.90.180.10">
    <property type="entry name" value="Medium-chain alcohol dehydrogenases, catalytic domain"/>
    <property type="match status" value="1"/>
</dbReference>
<dbReference type="Pfam" id="PF13602">
    <property type="entry name" value="ADH_zinc_N_2"/>
    <property type="match status" value="1"/>
</dbReference>
<feature type="domain" description="PKS/mFAS DH" evidence="12">
    <location>
        <begin position="897"/>
        <end position="1201"/>
    </location>
</feature>
<dbReference type="SUPFAM" id="SSF53901">
    <property type="entry name" value="Thiolase-like"/>
    <property type="match status" value="1"/>
</dbReference>
<dbReference type="InterPro" id="IPR009081">
    <property type="entry name" value="PP-bd_ACP"/>
</dbReference>
<evidence type="ECO:0000259" key="11">
    <source>
        <dbReference type="PROSITE" id="PS52004"/>
    </source>
</evidence>
<feature type="region of interest" description="C-terminal hotdog fold" evidence="8">
    <location>
        <begin position="1047"/>
        <end position="1201"/>
    </location>
</feature>
<keyword evidence="5" id="KW-0560">Oxidoreductase</keyword>
<dbReference type="Pfam" id="PF21089">
    <property type="entry name" value="PKS_DH_N"/>
    <property type="match status" value="1"/>
</dbReference>
<evidence type="ECO:0000256" key="5">
    <source>
        <dbReference type="ARBA" id="ARBA00023002"/>
    </source>
</evidence>
<dbReference type="Pfam" id="PF00109">
    <property type="entry name" value="ketoacyl-synt"/>
    <property type="match status" value="1"/>
</dbReference>
<dbReference type="Pfam" id="PF23114">
    <property type="entry name" value="NAD-bd_HRPKS_sdrA"/>
    <property type="match status" value="1"/>
</dbReference>
<dbReference type="CDD" id="cd05195">
    <property type="entry name" value="enoyl_red"/>
    <property type="match status" value="1"/>
</dbReference>
<dbReference type="InterPro" id="IPR013968">
    <property type="entry name" value="PKS_KR"/>
</dbReference>
<dbReference type="InterPro" id="IPR036736">
    <property type="entry name" value="ACP-like_sf"/>
</dbReference>
<dbReference type="GO" id="GO:0044550">
    <property type="term" value="P:secondary metabolite biosynthetic process"/>
    <property type="evidence" value="ECO:0007669"/>
    <property type="project" value="TreeGrafter"/>
</dbReference>
<dbReference type="GO" id="GO:0016491">
    <property type="term" value="F:oxidoreductase activity"/>
    <property type="evidence" value="ECO:0007669"/>
    <property type="project" value="UniProtKB-KW"/>
</dbReference>
<dbReference type="InterPro" id="IPR014043">
    <property type="entry name" value="Acyl_transferase_dom"/>
</dbReference>
<dbReference type="InterPro" id="IPR014030">
    <property type="entry name" value="Ketoacyl_synth_N"/>
</dbReference>
<evidence type="ECO:0008006" key="15">
    <source>
        <dbReference type="Google" id="ProtNLM"/>
    </source>
</evidence>
<keyword evidence="6" id="KW-0511">Multifunctional enzyme</keyword>
<gene>
    <name evidence="13" type="ORF">IM811_016431</name>
</gene>
<dbReference type="InterPro" id="IPR016036">
    <property type="entry name" value="Malonyl_transacylase_ACP-bd"/>
</dbReference>
<dbReference type="Pfam" id="PF02801">
    <property type="entry name" value="Ketoacyl-synt_C"/>
    <property type="match status" value="1"/>
</dbReference>
<dbReference type="Pfam" id="PF14765">
    <property type="entry name" value="PS-DH"/>
    <property type="match status" value="1"/>
</dbReference>
<dbReference type="InterPro" id="IPR036291">
    <property type="entry name" value="NAD(P)-bd_dom_sf"/>
</dbReference>
<dbReference type="SUPFAM" id="SSF51735">
    <property type="entry name" value="NAD(P)-binding Rossmann-fold domains"/>
    <property type="match status" value="2"/>
</dbReference>
<evidence type="ECO:0000256" key="2">
    <source>
        <dbReference type="ARBA" id="ARBA00022553"/>
    </source>
</evidence>
<dbReference type="InterPro" id="IPR050091">
    <property type="entry name" value="PKS_NRPS_Biosynth_Enz"/>
</dbReference>
<dbReference type="SUPFAM" id="SSF50129">
    <property type="entry name" value="GroES-like"/>
    <property type="match status" value="1"/>
</dbReference>
<dbReference type="Pfam" id="PF16197">
    <property type="entry name" value="KAsynt_C_assoc"/>
    <property type="match status" value="1"/>
</dbReference>
<dbReference type="SMART" id="SM00829">
    <property type="entry name" value="PKS_ER"/>
    <property type="match status" value="1"/>
</dbReference>
<dbReference type="InterPro" id="IPR049552">
    <property type="entry name" value="PKS_DH_N"/>
</dbReference>
<dbReference type="Gene3D" id="3.40.50.720">
    <property type="entry name" value="NAD(P)-binding Rossmann-like Domain"/>
    <property type="match status" value="1"/>
</dbReference>
<dbReference type="SMART" id="SM00825">
    <property type="entry name" value="PKS_KS"/>
    <property type="match status" value="1"/>
</dbReference>
<evidence type="ECO:0000256" key="6">
    <source>
        <dbReference type="ARBA" id="ARBA00023268"/>
    </source>
</evidence>
<evidence type="ECO:0000313" key="14">
    <source>
        <dbReference type="Proteomes" id="UP000616885"/>
    </source>
</evidence>
<dbReference type="SMART" id="SM00822">
    <property type="entry name" value="PKS_KR"/>
    <property type="match status" value="1"/>
</dbReference>
<dbReference type="InterPro" id="IPR011032">
    <property type="entry name" value="GroES-like_sf"/>
</dbReference>
<dbReference type="GO" id="GO:0004315">
    <property type="term" value="F:3-oxoacyl-[acyl-carrier-protein] synthase activity"/>
    <property type="evidence" value="ECO:0007669"/>
    <property type="project" value="InterPro"/>
</dbReference>
<dbReference type="GO" id="GO:0004312">
    <property type="term" value="F:fatty acid synthase activity"/>
    <property type="evidence" value="ECO:0007669"/>
    <property type="project" value="TreeGrafter"/>
</dbReference>
<dbReference type="GO" id="GO:0006633">
    <property type="term" value="P:fatty acid biosynthetic process"/>
    <property type="evidence" value="ECO:0007669"/>
    <property type="project" value="InterPro"/>
</dbReference>
<evidence type="ECO:0000256" key="7">
    <source>
        <dbReference type="ARBA" id="ARBA00023315"/>
    </source>
</evidence>
<dbReference type="SUPFAM" id="SSF55048">
    <property type="entry name" value="Probable ACP-binding domain of malonyl-CoA ACP transacylase"/>
    <property type="match status" value="1"/>
</dbReference>
<dbReference type="InterPro" id="IPR020807">
    <property type="entry name" value="PKS_DH"/>
</dbReference>
<sequence>MAAGDHNVLSPESLSKANSHAYTTPRSSEARDEDPVCVVGMACRLPGGIKSPSDLWKFLVEKKSAQGKIPATRFNASGYHSQSADRAGVMNVDGGYFIDEDLRAFDNGFFGINNLEATYMDPQQRKLLEVVFECFESAGVSMDDVSNSNTGVYVASFTHDYFLLQMRDPDYLHRYHGTGSGTTLLANRISHVFNLHGPSFTIDTACSSSVHCLHAAVSALKAGECDGAVVAGTNLLLTPEPFVAAMKTGVLSSTATCQTFDRNANGYGRAEGVDAVYLKRLSAAIRDEDDIHAVIRGTAVNSNGRTPGVTLPSADYQEAVIQKAYRSAGISPSDTDYVECHGTGTAVGDPIEVEALSRLFSSPDRPPLMIGSVKSNLGHMKLDDYRIKIVTETEKWPRDIIRRASINSFGYGGANAHAIVESLDSFLWRTGASQDEKVSDEGENITVTLPISAASQESLSLRTKQIMSLAQKSDARTLMRLAFTLGLRTPHLGKRASIVARVSPRELRSESEVASASQVTVGTGQRSLPPVFVFTGQGAQYPNMAREILQESQYFREVIQRLDQVLQALPSPYKPSWALQTVCTAIQIAMVQLLRTWNFQPSAVIGHSSGEIAAAFTAGLLSESEAMLVAYLRGYAVEQVQTNGAMMATALDAGSAETLIKQLGLAGQLCVACYNSPNNVTVSGATEALHTLSRELTATNIFCRVLETGGRAYHSSAMAEVGRLYEKLLLDVANFKDRDQRNANVPMYSTVHSTSREAAFVDYSTDMPSYWRANLESPVQFSATLEHLSSAHECHLVEIGPHPALKGPIRQAVTSRHLPYTHSLARNESSNFSIKKLAGTLFKYGYKIHWSSVNDLPSIAQKTTDEIPSYPWDYSNGLPWFASREASEIRNRRYPRHELLGSLRVAGNGIDYCWRNTLRLNEVPWVADHKVEDQIVFPAAGYLAIAIEALSQILGDSLPLTPAIEFQNVSFNAALIVKDEGSGADSEIHTVMAPRRLSTKQLSSVYYDFSVSSWKSNHVLTHCSGGIRLSSATSSEGSVNIQDSVGYRMWPMKRWYEKASEEGLVFGPHMRSIIGLQADRSRLSSDSICTTHTKPLALAASSISYQVHPITIDACLQAAILSAAAGTPNSLRPYLPVFLPKCVMRPSTFAGPSSEAYIHVRSHKTGISNLKADCTLRDAQGNPMADFDGIKLSLYDGKLVKTSSNDLHLQRHPVMRVFWKPDAAHLHAGTRAQLDDYIAKFSDSHDQEFQSRELASVAALLDLLSHKNPRIRVVEIQDEATSEPQNRYLQLLDDGTAYPRYISWSKSVVGESNRLPILGNGVFDVIIDTRFNPQIPWDQLEANLSLNGSIMARNSEEASAILQAKGFTTIPVRGDIILATRALPQSSLEKTEAIILTRKPSLTVQKLADSLETHLRNNDVQAVSVVEFESLSNSSTITRETLVISLLELENELLGSLSEEHMNLLRTATDTVKNLLWVTGANMLAEPNPDLAMAPGLSRSIMMEQPSLNFNILDVGPVVGMGQASIATTCDNVVRIMFAPRAINDKEFIQHNRLLYISRLGSDFSTNALFRRRLGMEQGFQQTTLGSAGNARLEVGQPGITDSLYFQQHPAELSESLPKGYIDVKTQAVSLNAKDIYAISGRVETRNATKSLEYVGIVTAIGPEVEEDIELGCRVLVCAPNDWSTMARVPAWQAHRLLPGEDTKVMATLPVAWGAALYAVRERAYLRAGETVLVHSGAGAFGSAVIRLAQQIGAEVYTTVGARKRREFLIKEMGIPEDHIFCSRDESFEEDIKKATDGRGVDVVINSLVGDLMHASWRCVGDFGRFVEVGKKELLDAGKLDMSVFARGATFTAFDNTEMLFHPDDYYRKTYISMVKEILSMYRSGKIKPVPIMEFDVSEISQAYRFFSSKDRVGKVVISLENLNSIIKVMPPKYTSQFASHKSYLLVGALGGLGRSLSSWMRSQGARNFVFIARSGASKKEAKEQVDYLRRSGARVQVVQGDVSRSSDVEKAVAESKALGPIGGVVHAAMGLHEDLFGRMTNEGWHTSVRSKWRGAWNLHNALQSQAASPDFFLLASSMTGTVGVATETNYCAANAFLDAFSYWRRRQGLPTVSIGLGMVSEVGYLHENPQIEALLLRRGIQPLNEDEFLQVVDLGISNSGRDIGNSTVTNSHMLTGMETFGVRKLLDKGFEVTHTVMDDERSSILSAALDFDRTRNTGDPNNISSGASLGWMKGLPEVAAKSLMKEMSAPSLKEALSLVIGRKFSNLILMPFEKIDYARSFAQLGVDSMIASEFRAWFWNGFAVDIPFLDFLSPDKNLEAVVSFAEATLATESKGKLGG</sequence>
<dbReference type="PROSITE" id="PS00606">
    <property type="entry name" value="KS3_1"/>
    <property type="match status" value="1"/>
</dbReference>
<feature type="domain" description="Carrier" evidence="10">
    <location>
        <begin position="2252"/>
        <end position="2330"/>
    </location>
</feature>
<dbReference type="PANTHER" id="PTHR43775">
    <property type="entry name" value="FATTY ACID SYNTHASE"/>
    <property type="match status" value="1"/>
</dbReference>
<dbReference type="InterPro" id="IPR020841">
    <property type="entry name" value="PKS_Beta-ketoAc_synthase_dom"/>
</dbReference>
<evidence type="ECO:0000256" key="9">
    <source>
        <dbReference type="SAM" id="MobiDB-lite"/>
    </source>
</evidence>
<feature type="active site" description="Proton donor; for dehydratase activity" evidence="8">
    <location>
        <position position="1113"/>
    </location>
</feature>
<dbReference type="Gene3D" id="3.40.47.10">
    <property type="match status" value="2"/>
</dbReference>
<keyword evidence="3" id="KW-0808">Transferase</keyword>
<evidence type="ECO:0000256" key="4">
    <source>
        <dbReference type="ARBA" id="ARBA00022857"/>
    </source>
</evidence>
<dbReference type="EMBL" id="JADCTT010000008">
    <property type="protein sequence ID" value="KAF9748636.1"/>
    <property type="molecule type" value="Genomic_DNA"/>
</dbReference>
<dbReference type="InterPro" id="IPR016039">
    <property type="entry name" value="Thiolase-like"/>
</dbReference>
<feature type="active site" description="Proton acceptor; for dehydratase activity" evidence="8">
    <location>
        <position position="929"/>
    </location>
</feature>
<dbReference type="SUPFAM" id="SSF52151">
    <property type="entry name" value="FabD/lysophospholipase-like"/>
    <property type="match status" value="1"/>
</dbReference>
<feature type="compositionally biased region" description="Polar residues" evidence="9">
    <location>
        <begin position="10"/>
        <end position="27"/>
    </location>
</feature>
<dbReference type="InterPro" id="IPR042104">
    <property type="entry name" value="PKS_dehydratase_sf"/>
</dbReference>
<dbReference type="Pfam" id="PF00698">
    <property type="entry name" value="Acyl_transf_1"/>
    <property type="match status" value="1"/>
</dbReference>
<evidence type="ECO:0000256" key="3">
    <source>
        <dbReference type="ARBA" id="ARBA00022679"/>
    </source>
</evidence>
<dbReference type="CDD" id="cd05274">
    <property type="entry name" value="KR_FAS_SDR_x"/>
    <property type="match status" value="1"/>
</dbReference>
<dbReference type="InterPro" id="IPR016035">
    <property type="entry name" value="Acyl_Trfase/lysoPLipase"/>
</dbReference>
<dbReference type="InterPro" id="IPR018201">
    <property type="entry name" value="Ketoacyl_synth_AS"/>
</dbReference>
<dbReference type="PROSITE" id="PS50075">
    <property type="entry name" value="CARRIER"/>
    <property type="match status" value="1"/>
</dbReference>
<proteinExistence type="predicted"/>
<feature type="domain" description="Ketosynthase family 3 (KS3)" evidence="11">
    <location>
        <begin position="33"/>
        <end position="422"/>
    </location>
</feature>
<protein>
    <recommendedName>
        <fullName evidence="15">Carrier domain-containing protein</fullName>
    </recommendedName>
</protein>
<dbReference type="Pfam" id="PF08659">
    <property type="entry name" value="KR"/>
    <property type="match status" value="1"/>
</dbReference>
<feature type="region of interest" description="N-terminal hotdog fold" evidence="8">
    <location>
        <begin position="897"/>
        <end position="1034"/>
    </location>
</feature>
<comment type="caution">
    <text evidence="13">The sequence shown here is derived from an EMBL/GenBank/DDBJ whole genome shotgun (WGS) entry which is preliminary data.</text>
</comment>
<organism evidence="13 14">
    <name type="scientific">Bionectria ochroleuca</name>
    <name type="common">Gliocladium roseum</name>
    <dbReference type="NCBI Taxonomy" id="29856"/>
    <lineage>
        <taxon>Eukaryota</taxon>
        <taxon>Fungi</taxon>
        <taxon>Dikarya</taxon>
        <taxon>Ascomycota</taxon>
        <taxon>Pezizomycotina</taxon>
        <taxon>Sordariomycetes</taxon>
        <taxon>Hypocreomycetidae</taxon>
        <taxon>Hypocreales</taxon>
        <taxon>Bionectriaceae</taxon>
        <taxon>Clonostachys</taxon>
    </lineage>
</organism>
<dbReference type="InterPro" id="IPR020843">
    <property type="entry name" value="ER"/>
</dbReference>
<keyword evidence="4" id="KW-0521">NADP</keyword>
<dbReference type="SUPFAM" id="SSF47336">
    <property type="entry name" value="ACP-like"/>
    <property type="match status" value="1"/>
</dbReference>
<dbReference type="SMART" id="SM00826">
    <property type="entry name" value="PKS_DH"/>
    <property type="match status" value="1"/>
</dbReference>
<dbReference type="InterPro" id="IPR049551">
    <property type="entry name" value="PKS_DH_C"/>
</dbReference>
<dbReference type="InterPro" id="IPR032821">
    <property type="entry name" value="PKS_assoc"/>
</dbReference>
<name>A0A8H7MZM3_BIOOC</name>
<evidence type="ECO:0000256" key="8">
    <source>
        <dbReference type="PROSITE-ProRule" id="PRU01363"/>
    </source>
</evidence>
<dbReference type="InterPro" id="IPR049900">
    <property type="entry name" value="PKS_mFAS_DH"/>
</dbReference>
<dbReference type="PANTHER" id="PTHR43775:SF50">
    <property type="entry name" value="HIGHLY REDUCING POLYKETIDE SYNTHASE SRDA"/>
    <property type="match status" value="1"/>
</dbReference>
<keyword evidence="1" id="KW-0596">Phosphopantetheine</keyword>
<keyword evidence="2" id="KW-0597">Phosphoprotein</keyword>
<dbReference type="CDD" id="cd00833">
    <property type="entry name" value="PKS"/>
    <property type="match status" value="1"/>
</dbReference>
<dbReference type="PROSITE" id="PS52004">
    <property type="entry name" value="KS3_2"/>
    <property type="match status" value="1"/>
</dbReference>
<evidence type="ECO:0000256" key="1">
    <source>
        <dbReference type="ARBA" id="ARBA00022450"/>
    </source>
</evidence>
<dbReference type="InterPro" id="IPR056501">
    <property type="entry name" value="NAD-bd_HRPKS_sdrA"/>
</dbReference>
<dbReference type="PROSITE" id="PS52019">
    <property type="entry name" value="PKS_MFAS_DH"/>
    <property type="match status" value="1"/>
</dbReference>
<dbReference type="SMART" id="SM00827">
    <property type="entry name" value="PKS_AT"/>
    <property type="match status" value="1"/>
</dbReference>
<accession>A0A8H7MZM3</accession>
<evidence type="ECO:0000259" key="12">
    <source>
        <dbReference type="PROSITE" id="PS52019"/>
    </source>
</evidence>
<keyword evidence="7" id="KW-0012">Acyltransferase</keyword>
<dbReference type="Gene3D" id="3.10.129.110">
    <property type="entry name" value="Polyketide synthase dehydratase"/>
    <property type="match status" value="1"/>
</dbReference>
<reference evidence="13" key="1">
    <citation type="submission" date="2020-10" db="EMBL/GenBank/DDBJ databases">
        <title>High-Quality Genome Resource of Clonostachys rosea strain S41 by Oxford Nanopore Long-Read Sequencing.</title>
        <authorList>
            <person name="Wang H."/>
        </authorList>
    </citation>
    <scope>NUCLEOTIDE SEQUENCE</scope>
    <source>
        <strain evidence="13">S41</strain>
    </source>
</reference>
<evidence type="ECO:0000259" key="10">
    <source>
        <dbReference type="PROSITE" id="PS50075"/>
    </source>
</evidence>
<dbReference type="Proteomes" id="UP000616885">
    <property type="component" value="Unassembled WGS sequence"/>
</dbReference>
<feature type="region of interest" description="Disordered" evidence="9">
    <location>
        <begin position="1"/>
        <end position="29"/>
    </location>
</feature>
<dbReference type="InterPro" id="IPR014031">
    <property type="entry name" value="Ketoacyl_synth_C"/>
</dbReference>
<dbReference type="InterPro" id="IPR057326">
    <property type="entry name" value="KR_dom"/>
</dbReference>
<dbReference type="Gene3D" id="3.40.366.10">
    <property type="entry name" value="Malonyl-Coenzyme A Acyl Carrier Protein, domain 2"/>
    <property type="match status" value="1"/>
</dbReference>
<evidence type="ECO:0000313" key="13">
    <source>
        <dbReference type="EMBL" id="KAF9748636.1"/>
    </source>
</evidence>